<name>A0ABS6SEK0_9SPHN</name>
<proteinExistence type="predicted"/>
<evidence type="ECO:0000313" key="2">
    <source>
        <dbReference type="Proteomes" id="UP000722336"/>
    </source>
</evidence>
<keyword evidence="2" id="KW-1185">Reference proteome</keyword>
<dbReference type="InterPro" id="IPR031876">
    <property type="entry name" value="DUF4760"/>
</dbReference>
<comment type="caution">
    <text evidence="1">The sequence shown here is derived from an EMBL/GenBank/DDBJ whole genome shotgun (WGS) entry which is preliminary data.</text>
</comment>
<reference evidence="1 2" key="1">
    <citation type="submission" date="2021-04" db="EMBL/GenBank/DDBJ databases">
        <authorList>
            <person name="Pira H."/>
            <person name="Risdian C."/>
            <person name="Wink J."/>
        </authorList>
    </citation>
    <scope>NUCLEOTIDE SEQUENCE [LARGE SCALE GENOMIC DNA]</scope>
    <source>
        <strain evidence="1 2">WHA3</strain>
    </source>
</reference>
<dbReference type="Proteomes" id="UP000722336">
    <property type="component" value="Unassembled WGS sequence"/>
</dbReference>
<organism evidence="1 2">
    <name type="scientific">Pacificimonas pallii</name>
    <dbReference type="NCBI Taxonomy" id="2827236"/>
    <lineage>
        <taxon>Bacteria</taxon>
        <taxon>Pseudomonadati</taxon>
        <taxon>Pseudomonadota</taxon>
        <taxon>Alphaproteobacteria</taxon>
        <taxon>Sphingomonadales</taxon>
        <taxon>Sphingosinicellaceae</taxon>
        <taxon>Pacificimonas</taxon>
    </lineage>
</organism>
<protein>
    <submittedName>
        <fullName evidence="1">DUF4760 domain-containing protein</fullName>
    </submittedName>
</protein>
<sequence length="160" mass="19225">MTNRVRILSLRRTHTFALLQRHTDWPSFDEKLRFVRLLADKGAFPDITNLVLQADRDAMHEIDYILDYYEYVAVAVWNGTLDENFVKECENSRFQHLSDKLKPYIEQNRTLANSDDVWRSLETLADRWKRIDAGTYRDWPHDRLLSLLLMRPVPPMRWFK</sequence>
<dbReference type="Pfam" id="PF15956">
    <property type="entry name" value="DUF4760"/>
    <property type="match status" value="1"/>
</dbReference>
<evidence type="ECO:0000313" key="1">
    <source>
        <dbReference type="EMBL" id="MBV7256695.1"/>
    </source>
</evidence>
<dbReference type="EMBL" id="JAGSPA010000002">
    <property type="protein sequence ID" value="MBV7256695.1"/>
    <property type="molecule type" value="Genomic_DNA"/>
</dbReference>
<accession>A0ABS6SEK0</accession>
<gene>
    <name evidence="1" type="ORF">KCG44_07840</name>
</gene>